<protein>
    <recommendedName>
        <fullName evidence="3">Serine-threonine/tyrosine-protein kinase catalytic domain-containing protein</fullName>
    </recommendedName>
</protein>
<reference evidence="1 2" key="1">
    <citation type="submission" date="2018-06" db="EMBL/GenBank/DDBJ databases">
        <title>Comparative genomics reveals the genomic features of Rhizophagus irregularis, R. cerebriforme, R. diaphanum and Gigaspora rosea, and their symbiotic lifestyle signature.</title>
        <authorList>
            <person name="Morin E."/>
            <person name="San Clemente H."/>
            <person name="Chen E.C.H."/>
            <person name="De La Providencia I."/>
            <person name="Hainaut M."/>
            <person name="Kuo A."/>
            <person name="Kohler A."/>
            <person name="Murat C."/>
            <person name="Tang N."/>
            <person name="Roy S."/>
            <person name="Loubradou J."/>
            <person name="Henrissat B."/>
            <person name="Grigoriev I.V."/>
            <person name="Corradi N."/>
            <person name="Roux C."/>
            <person name="Martin F.M."/>
        </authorList>
    </citation>
    <scope>NUCLEOTIDE SEQUENCE [LARGE SCALE GENOMIC DNA]</scope>
    <source>
        <strain evidence="1 2">DAOM 227022</strain>
    </source>
</reference>
<name>A0A397SE54_9GLOM</name>
<dbReference type="SUPFAM" id="SSF56112">
    <property type="entry name" value="Protein kinase-like (PK-like)"/>
    <property type="match status" value="1"/>
</dbReference>
<accession>A0A397SE54</accession>
<dbReference type="InterPro" id="IPR011009">
    <property type="entry name" value="Kinase-like_dom_sf"/>
</dbReference>
<dbReference type="Gene3D" id="1.10.510.10">
    <property type="entry name" value="Transferase(Phosphotransferase) domain 1"/>
    <property type="match status" value="1"/>
</dbReference>
<gene>
    <name evidence="1" type="ORF">C1645_832500</name>
</gene>
<dbReference type="EMBL" id="QKYT01000504">
    <property type="protein sequence ID" value="RIA84278.1"/>
    <property type="molecule type" value="Genomic_DNA"/>
</dbReference>
<keyword evidence="2" id="KW-1185">Reference proteome</keyword>
<evidence type="ECO:0000313" key="1">
    <source>
        <dbReference type="EMBL" id="RIA84278.1"/>
    </source>
</evidence>
<sequence>MKENDNGKRPLIPEYTPEPYADLMKHCWSPDPTERPTAGELEKKFYDLSNSIQSNVEPLIGKEFSYEREVMWKTHLAELAKNPHPLKKSQNLLTSKRLDFSKQLLKSGMLK</sequence>
<dbReference type="OrthoDB" id="2406492at2759"/>
<proteinExistence type="predicted"/>
<comment type="caution">
    <text evidence="1">The sequence shown here is derived from an EMBL/GenBank/DDBJ whole genome shotgun (WGS) entry which is preliminary data.</text>
</comment>
<dbReference type="Proteomes" id="UP000265703">
    <property type="component" value="Unassembled WGS sequence"/>
</dbReference>
<dbReference type="AlphaFoldDB" id="A0A397SE54"/>
<organism evidence="1 2">
    <name type="scientific">Glomus cerebriforme</name>
    <dbReference type="NCBI Taxonomy" id="658196"/>
    <lineage>
        <taxon>Eukaryota</taxon>
        <taxon>Fungi</taxon>
        <taxon>Fungi incertae sedis</taxon>
        <taxon>Mucoromycota</taxon>
        <taxon>Glomeromycotina</taxon>
        <taxon>Glomeromycetes</taxon>
        <taxon>Glomerales</taxon>
        <taxon>Glomeraceae</taxon>
        <taxon>Glomus</taxon>
    </lineage>
</organism>
<evidence type="ECO:0000313" key="2">
    <source>
        <dbReference type="Proteomes" id="UP000265703"/>
    </source>
</evidence>
<evidence type="ECO:0008006" key="3">
    <source>
        <dbReference type="Google" id="ProtNLM"/>
    </source>
</evidence>